<evidence type="ECO:0000256" key="2">
    <source>
        <dbReference type="HAMAP-Rule" id="MF_02087"/>
    </source>
</evidence>
<dbReference type="InterPro" id="IPR001608">
    <property type="entry name" value="Ala_racemase_N"/>
</dbReference>
<evidence type="ECO:0000313" key="6">
    <source>
        <dbReference type="Proteomes" id="UP001500547"/>
    </source>
</evidence>
<reference evidence="6" key="1">
    <citation type="journal article" date="2019" name="Int. J. Syst. Evol. Microbiol.">
        <title>The Global Catalogue of Microorganisms (GCM) 10K type strain sequencing project: providing services to taxonomists for standard genome sequencing and annotation.</title>
        <authorList>
            <consortium name="The Broad Institute Genomics Platform"/>
            <consortium name="The Broad Institute Genome Sequencing Center for Infectious Disease"/>
            <person name="Wu L."/>
            <person name="Ma J."/>
        </authorList>
    </citation>
    <scope>NUCLEOTIDE SEQUENCE [LARGE SCALE GENOMIC DNA]</scope>
    <source>
        <strain evidence="6">JCM 18715</strain>
    </source>
</reference>
<evidence type="ECO:0000259" key="4">
    <source>
        <dbReference type="Pfam" id="PF01168"/>
    </source>
</evidence>
<accession>A0ABP9R7Z4</accession>
<dbReference type="EMBL" id="BAABLD010000017">
    <property type="protein sequence ID" value="GAA5172445.1"/>
    <property type="molecule type" value="Genomic_DNA"/>
</dbReference>
<dbReference type="PIRSF" id="PIRSF004848">
    <property type="entry name" value="YBL036c_PLPDEIII"/>
    <property type="match status" value="1"/>
</dbReference>
<protein>
    <recommendedName>
        <fullName evidence="2">Pyridoxal phosphate homeostasis protein</fullName>
        <shortName evidence="2">PLP homeostasis protein</shortName>
    </recommendedName>
</protein>
<dbReference type="InterPro" id="IPR029066">
    <property type="entry name" value="PLP-binding_barrel"/>
</dbReference>
<gene>
    <name evidence="5" type="ORF">GCM10025770_38620</name>
</gene>
<dbReference type="Pfam" id="PF01168">
    <property type="entry name" value="Ala_racemase_N"/>
    <property type="match status" value="1"/>
</dbReference>
<evidence type="ECO:0000313" key="5">
    <source>
        <dbReference type="EMBL" id="GAA5172445.1"/>
    </source>
</evidence>
<dbReference type="InterPro" id="IPR011078">
    <property type="entry name" value="PyrdxlP_homeostasis"/>
</dbReference>
<sequence length="250" mass="27024">MPVPAANPLAALISRLLNMTPIGHNLQAVRARVQAAERAAGRPEGATQLLAVSKTWPAAAVRDAWEAGQRAFGENYVQEGVAKIAELDLPDLAWHFIGPLQSNKTREVAANFHWVHSVDRLKIAERLAAQRDAHLPPLQICLQVNVSGEESKSGAAPAEVEALVRDVMALPRLQLRGLMCIPEPTENAAVLQARFGLLRNLRDDLNQRLSLQLDTLSMGMSHDLEAAIAEGATIVRVGTAIFGQRNKPAG</sequence>
<dbReference type="HAMAP" id="MF_02087">
    <property type="entry name" value="PLP_homeostasis"/>
    <property type="match status" value="1"/>
</dbReference>
<evidence type="ECO:0000256" key="3">
    <source>
        <dbReference type="RuleBase" id="RU004514"/>
    </source>
</evidence>
<proteinExistence type="inferred from homology"/>
<organism evidence="5 6">
    <name type="scientific">Viridibacterium curvum</name>
    <dbReference type="NCBI Taxonomy" id="1101404"/>
    <lineage>
        <taxon>Bacteria</taxon>
        <taxon>Pseudomonadati</taxon>
        <taxon>Pseudomonadota</taxon>
        <taxon>Betaproteobacteria</taxon>
        <taxon>Rhodocyclales</taxon>
        <taxon>Rhodocyclaceae</taxon>
        <taxon>Viridibacterium</taxon>
    </lineage>
</organism>
<keyword evidence="6" id="KW-1185">Reference proteome</keyword>
<comment type="similarity">
    <text evidence="2 3">Belongs to the pyridoxal phosphate-binding protein YggS/PROSC family.</text>
</comment>
<feature type="modified residue" description="N6-(pyridoxal phosphate)lysine" evidence="2">
    <location>
        <position position="54"/>
    </location>
</feature>
<dbReference type="SUPFAM" id="SSF51419">
    <property type="entry name" value="PLP-binding barrel"/>
    <property type="match status" value="1"/>
</dbReference>
<dbReference type="PROSITE" id="PS01211">
    <property type="entry name" value="UPF0001"/>
    <property type="match status" value="1"/>
</dbReference>
<name>A0ABP9R7Z4_9RHOO</name>
<evidence type="ECO:0000256" key="1">
    <source>
        <dbReference type="ARBA" id="ARBA00022898"/>
    </source>
</evidence>
<dbReference type="CDD" id="cd06824">
    <property type="entry name" value="PLPDE_III_Yggs_like"/>
    <property type="match status" value="1"/>
</dbReference>
<keyword evidence="1 2" id="KW-0663">Pyridoxal phosphate</keyword>
<feature type="domain" description="Alanine racemase N-terminal" evidence="4">
    <location>
        <begin position="25"/>
        <end position="245"/>
    </location>
</feature>
<dbReference type="NCBIfam" id="TIGR00044">
    <property type="entry name" value="YggS family pyridoxal phosphate-dependent enzyme"/>
    <property type="match status" value="1"/>
</dbReference>
<dbReference type="Gene3D" id="3.20.20.10">
    <property type="entry name" value="Alanine racemase"/>
    <property type="match status" value="1"/>
</dbReference>
<dbReference type="Proteomes" id="UP001500547">
    <property type="component" value="Unassembled WGS sequence"/>
</dbReference>
<dbReference type="PANTHER" id="PTHR10146:SF14">
    <property type="entry name" value="PYRIDOXAL PHOSPHATE HOMEOSTASIS PROTEIN"/>
    <property type="match status" value="1"/>
</dbReference>
<dbReference type="PANTHER" id="PTHR10146">
    <property type="entry name" value="PROLINE SYNTHETASE CO-TRANSCRIBED BACTERIAL HOMOLOG PROTEIN"/>
    <property type="match status" value="1"/>
</dbReference>
<comment type="function">
    <text evidence="2">Pyridoxal 5'-phosphate (PLP)-binding protein, which is involved in PLP homeostasis.</text>
</comment>
<comment type="caution">
    <text evidence="5">The sequence shown here is derived from an EMBL/GenBank/DDBJ whole genome shotgun (WGS) entry which is preliminary data.</text>
</comment>